<gene>
    <name evidence="2" type="ORF">NG895_15870</name>
</gene>
<protein>
    <submittedName>
        <fullName evidence="2">Uncharacterized protein</fullName>
    </submittedName>
</protein>
<sequence>MVDQQVNVSKAVQFLPRTVIVLGVVLWLLLSVVACWGEIAQNQYPPAVLLFGIGLTSAAMAIVSAWCMFLVALVVNAIIPVRRRLFKLDIIYGTVSLAVLTAIGLWSVCYMDS</sequence>
<dbReference type="AlphaFoldDB" id="A0A9X2JHF2"/>
<keyword evidence="1" id="KW-1133">Transmembrane helix</keyword>
<dbReference type="Proteomes" id="UP001155241">
    <property type="component" value="Unassembled WGS sequence"/>
</dbReference>
<dbReference type="EMBL" id="JAMXLR010000055">
    <property type="protein sequence ID" value="MCO6045387.1"/>
    <property type="molecule type" value="Genomic_DNA"/>
</dbReference>
<organism evidence="2 3">
    <name type="scientific">Aeoliella straminimaris</name>
    <dbReference type="NCBI Taxonomy" id="2954799"/>
    <lineage>
        <taxon>Bacteria</taxon>
        <taxon>Pseudomonadati</taxon>
        <taxon>Planctomycetota</taxon>
        <taxon>Planctomycetia</taxon>
        <taxon>Pirellulales</taxon>
        <taxon>Lacipirellulaceae</taxon>
        <taxon>Aeoliella</taxon>
    </lineage>
</organism>
<evidence type="ECO:0000313" key="3">
    <source>
        <dbReference type="Proteomes" id="UP001155241"/>
    </source>
</evidence>
<accession>A0A9X2JHF2</accession>
<evidence type="ECO:0000256" key="1">
    <source>
        <dbReference type="SAM" id="Phobius"/>
    </source>
</evidence>
<keyword evidence="1" id="KW-0472">Membrane</keyword>
<name>A0A9X2JHF2_9BACT</name>
<comment type="caution">
    <text evidence="2">The sequence shown here is derived from an EMBL/GenBank/DDBJ whole genome shotgun (WGS) entry which is preliminary data.</text>
</comment>
<feature type="transmembrane region" description="Helical" evidence="1">
    <location>
        <begin position="90"/>
        <end position="111"/>
    </location>
</feature>
<feature type="transmembrane region" description="Helical" evidence="1">
    <location>
        <begin position="48"/>
        <end position="78"/>
    </location>
</feature>
<proteinExistence type="predicted"/>
<keyword evidence="3" id="KW-1185">Reference proteome</keyword>
<keyword evidence="1" id="KW-0812">Transmembrane</keyword>
<reference evidence="2" key="1">
    <citation type="submission" date="2022-06" db="EMBL/GenBank/DDBJ databases">
        <title>Aeoliella straminimaris, a novel planctomycete from sediments.</title>
        <authorList>
            <person name="Vitorino I.R."/>
            <person name="Lage O.M."/>
        </authorList>
    </citation>
    <scope>NUCLEOTIDE SEQUENCE</scope>
    <source>
        <strain evidence="2">ICT_H6.2</strain>
    </source>
</reference>
<feature type="transmembrane region" description="Helical" evidence="1">
    <location>
        <begin position="14"/>
        <end position="36"/>
    </location>
</feature>
<dbReference type="RefSeq" id="WP_252853501.1">
    <property type="nucleotide sequence ID" value="NZ_JAMXLR010000055.1"/>
</dbReference>
<evidence type="ECO:0000313" key="2">
    <source>
        <dbReference type="EMBL" id="MCO6045387.1"/>
    </source>
</evidence>